<proteinExistence type="predicted"/>
<gene>
    <name evidence="2" type="ORF">EKO04_006854</name>
</gene>
<evidence type="ECO:0008006" key="4">
    <source>
        <dbReference type="Google" id="ProtNLM"/>
    </source>
</evidence>
<comment type="caution">
    <text evidence="2">The sequence shown here is derived from an EMBL/GenBank/DDBJ whole genome shotgun (WGS) entry which is preliminary data.</text>
</comment>
<dbReference type="PANTHER" id="PTHR36169:SF1">
    <property type="entry name" value="ACETATE KINASE EUTQ"/>
    <property type="match status" value="1"/>
</dbReference>
<dbReference type="Proteomes" id="UP000651452">
    <property type="component" value="Unassembled WGS sequence"/>
</dbReference>
<organism evidence="2 3">
    <name type="scientific">Ascochyta lentis</name>
    <dbReference type="NCBI Taxonomy" id="205686"/>
    <lineage>
        <taxon>Eukaryota</taxon>
        <taxon>Fungi</taxon>
        <taxon>Dikarya</taxon>
        <taxon>Ascomycota</taxon>
        <taxon>Pezizomycotina</taxon>
        <taxon>Dothideomycetes</taxon>
        <taxon>Pleosporomycetidae</taxon>
        <taxon>Pleosporales</taxon>
        <taxon>Pleosporineae</taxon>
        <taxon>Didymellaceae</taxon>
        <taxon>Ascochyta</taxon>
    </lineage>
</organism>
<reference evidence="2" key="2">
    <citation type="submission" date="2020-09" db="EMBL/GenBank/DDBJ databases">
        <title>Reference genome assembly for Australian Ascochyta lentis isolate Al4.</title>
        <authorList>
            <person name="Lee R.C."/>
            <person name="Farfan-Caceres L.M."/>
            <person name="Debler J.W."/>
            <person name="Williams A.H."/>
            <person name="Henares B.M."/>
        </authorList>
    </citation>
    <scope>NUCLEOTIDE SEQUENCE</scope>
    <source>
        <strain evidence="2">Al4</strain>
    </source>
</reference>
<reference evidence="2" key="1">
    <citation type="submission" date="2018-12" db="EMBL/GenBank/DDBJ databases">
        <authorList>
            <person name="Syme R.A."/>
            <person name="Farfan-Caceres L."/>
            <person name="Lichtenzveig J."/>
        </authorList>
    </citation>
    <scope>NUCLEOTIDE SEQUENCE</scope>
    <source>
        <strain evidence="2">Al4</strain>
    </source>
</reference>
<dbReference type="OrthoDB" id="4419870at2759"/>
<dbReference type="EMBL" id="RZGK01000012">
    <property type="protein sequence ID" value="KAF9694818.1"/>
    <property type="molecule type" value="Genomic_DNA"/>
</dbReference>
<protein>
    <recommendedName>
        <fullName evidence="4">(S)-ureidoglycine aminohydrolase cupin domain-containing protein</fullName>
    </recommendedName>
</protein>
<dbReference type="Gene3D" id="2.60.120.10">
    <property type="entry name" value="Jelly Rolls"/>
    <property type="match status" value="1"/>
</dbReference>
<feature type="region of interest" description="Disordered" evidence="1">
    <location>
        <begin position="1"/>
        <end position="51"/>
    </location>
</feature>
<feature type="compositionally biased region" description="Polar residues" evidence="1">
    <location>
        <begin position="10"/>
        <end position="19"/>
    </location>
</feature>
<dbReference type="InterPro" id="IPR010424">
    <property type="entry name" value="EutQ"/>
</dbReference>
<dbReference type="InterPro" id="IPR011051">
    <property type="entry name" value="RmlC_Cupin_sf"/>
</dbReference>
<evidence type="ECO:0000313" key="3">
    <source>
        <dbReference type="Proteomes" id="UP000651452"/>
    </source>
</evidence>
<evidence type="ECO:0000256" key="1">
    <source>
        <dbReference type="SAM" id="MobiDB-lite"/>
    </source>
</evidence>
<dbReference type="PANTHER" id="PTHR36169">
    <property type="entry name" value="ETHANOLAMINE UTILIZATION PROTEIN EUTQ"/>
    <property type="match status" value="1"/>
</dbReference>
<accession>A0A8H7J3W0</accession>
<name>A0A8H7J3W0_9PLEO</name>
<keyword evidence="3" id="KW-1185">Reference proteome</keyword>
<dbReference type="InterPro" id="IPR014710">
    <property type="entry name" value="RmlC-like_jellyroll"/>
</dbReference>
<sequence>MHKKREKANKSQITTSLLDSQKRKFKPQSQPHSTPVPPTNQHPPKMSGPLVPLTVIKGAGHEFIPLPQGENATVADFHSIRTQTNDWPSYLTSGFYKIEAGPARPAHYTFEETKYVLHGQIDVLDVATGIQHHLVPGDFAFFHVGSKVEFSTQSAGLAFYAVTRPVKAAHPNLKGREEDHGKSKSSKL</sequence>
<dbReference type="AlphaFoldDB" id="A0A8H7J3W0"/>
<evidence type="ECO:0000313" key="2">
    <source>
        <dbReference type="EMBL" id="KAF9694818.1"/>
    </source>
</evidence>
<dbReference type="SUPFAM" id="SSF51182">
    <property type="entry name" value="RmlC-like cupins"/>
    <property type="match status" value="1"/>
</dbReference>